<proteinExistence type="predicted"/>
<dbReference type="PANTHER" id="PTHR32468">
    <property type="entry name" value="CATION/H + ANTIPORTER"/>
    <property type="match status" value="1"/>
</dbReference>
<feature type="transmembrane region" description="Helical" evidence="6">
    <location>
        <begin position="244"/>
        <end position="267"/>
    </location>
</feature>
<sequence>MVTGVSDKLWNNGAACGKRYRIRCTGGTNTAPHPCRSDATIDVTVVDYCRPTCNGDFNLYQSAFATIADPDAGNVKVEYSHELGILNSELGRLRFSCGLAGDMIGLFVSRPAMFWVVKQTPEGRPVKSLFINNIIILALGTSFLSHLFGQYVLFGPFILGLAILNGQPLGSALLRCDKDLVKSTAVVAAVVVFAKYVAGLIPPLICRVPKRNALALSLIMSSKGIVELTCYTTLSNKEIIAEEMFGFLFLIVLVTATVIPVLVKFLYDPSRKYADYQKRNIMHSKENSELRILACIYWPDNIPAFTVL</sequence>
<gene>
    <name evidence="8" type="ORF">JRO89_XS06G0141100</name>
</gene>
<feature type="transmembrane region" description="Helical" evidence="6">
    <location>
        <begin position="186"/>
        <end position="205"/>
    </location>
</feature>
<comment type="caution">
    <text evidence="8">The sequence shown here is derived from an EMBL/GenBank/DDBJ whole genome shotgun (WGS) entry which is preliminary data.</text>
</comment>
<dbReference type="InterPro" id="IPR009009">
    <property type="entry name" value="RlpA-like_DPBB"/>
</dbReference>
<keyword evidence="6" id="KW-1133">Transmembrane helix</keyword>
<reference evidence="8 9" key="1">
    <citation type="submission" date="2021-02" db="EMBL/GenBank/DDBJ databases">
        <title>Plant Genome Project.</title>
        <authorList>
            <person name="Zhang R.-G."/>
        </authorList>
    </citation>
    <scope>NUCLEOTIDE SEQUENCE [LARGE SCALE GENOMIC DNA]</scope>
    <source>
        <tissue evidence="8">Leaves</tissue>
    </source>
</reference>
<evidence type="ECO:0000256" key="4">
    <source>
        <dbReference type="ARBA" id="ARBA00022958"/>
    </source>
</evidence>
<organism evidence="8 9">
    <name type="scientific">Xanthoceras sorbifolium</name>
    <dbReference type="NCBI Taxonomy" id="99658"/>
    <lineage>
        <taxon>Eukaryota</taxon>
        <taxon>Viridiplantae</taxon>
        <taxon>Streptophyta</taxon>
        <taxon>Embryophyta</taxon>
        <taxon>Tracheophyta</taxon>
        <taxon>Spermatophyta</taxon>
        <taxon>Magnoliopsida</taxon>
        <taxon>eudicotyledons</taxon>
        <taxon>Gunneridae</taxon>
        <taxon>Pentapetalae</taxon>
        <taxon>rosids</taxon>
        <taxon>malvids</taxon>
        <taxon>Sapindales</taxon>
        <taxon>Sapindaceae</taxon>
        <taxon>Xanthoceroideae</taxon>
        <taxon>Xanthoceras</taxon>
    </lineage>
</organism>
<keyword evidence="2" id="KW-0813">Transport</keyword>
<dbReference type="Proteomes" id="UP000827721">
    <property type="component" value="Unassembled WGS sequence"/>
</dbReference>
<evidence type="ECO:0000313" key="9">
    <source>
        <dbReference type="Proteomes" id="UP000827721"/>
    </source>
</evidence>
<dbReference type="InterPro" id="IPR036908">
    <property type="entry name" value="RlpA-like_sf"/>
</dbReference>
<evidence type="ECO:0000256" key="5">
    <source>
        <dbReference type="ARBA" id="ARBA00023065"/>
    </source>
</evidence>
<keyword evidence="6" id="KW-0472">Membrane</keyword>
<comment type="subcellular location">
    <subcellularLocation>
        <location evidence="1">Membrane</location>
        <topology evidence="1">Multi-pass membrane protein</topology>
    </subcellularLocation>
</comment>
<feature type="domain" description="Expansin-like EG45" evidence="7">
    <location>
        <begin position="1"/>
        <end position="79"/>
    </location>
</feature>
<evidence type="ECO:0000256" key="1">
    <source>
        <dbReference type="ARBA" id="ARBA00004141"/>
    </source>
</evidence>
<dbReference type="InterPro" id="IPR007112">
    <property type="entry name" value="Expansin/allergen_DPBB_dom"/>
</dbReference>
<dbReference type="InterPro" id="IPR050794">
    <property type="entry name" value="CPA2_transporter"/>
</dbReference>
<evidence type="ECO:0000256" key="2">
    <source>
        <dbReference type="ARBA" id="ARBA00022448"/>
    </source>
</evidence>
<dbReference type="PANTHER" id="PTHR32468:SF17">
    <property type="entry name" value="CATION_H(+) ANTIPORTER 4"/>
    <property type="match status" value="1"/>
</dbReference>
<keyword evidence="3" id="KW-0633">Potassium transport</keyword>
<dbReference type="PROSITE" id="PS50842">
    <property type="entry name" value="EXPANSIN_EG45"/>
    <property type="match status" value="1"/>
</dbReference>
<evidence type="ECO:0000313" key="8">
    <source>
        <dbReference type="EMBL" id="KAH7569304.1"/>
    </source>
</evidence>
<dbReference type="SUPFAM" id="SSF50685">
    <property type="entry name" value="Barwin-like endoglucanases"/>
    <property type="match status" value="1"/>
</dbReference>
<evidence type="ECO:0000256" key="6">
    <source>
        <dbReference type="SAM" id="Phobius"/>
    </source>
</evidence>
<name>A0ABQ8HYL6_9ROSI</name>
<evidence type="ECO:0000259" key="7">
    <source>
        <dbReference type="PROSITE" id="PS50842"/>
    </source>
</evidence>
<dbReference type="EMBL" id="JAFEMO010000006">
    <property type="protein sequence ID" value="KAH7569304.1"/>
    <property type="molecule type" value="Genomic_DNA"/>
</dbReference>
<dbReference type="CDD" id="cd22269">
    <property type="entry name" value="DPBB_EG45-like"/>
    <property type="match status" value="1"/>
</dbReference>
<dbReference type="Pfam" id="PF03330">
    <property type="entry name" value="DPBB_1"/>
    <property type="match status" value="1"/>
</dbReference>
<dbReference type="InterPro" id="IPR038770">
    <property type="entry name" value="Na+/solute_symporter_sf"/>
</dbReference>
<dbReference type="Gene3D" id="2.40.40.10">
    <property type="entry name" value="RlpA-like domain"/>
    <property type="match status" value="1"/>
</dbReference>
<keyword evidence="4" id="KW-0630">Potassium</keyword>
<dbReference type="Gene3D" id="1.20.1530.20">
    <property type="match status" value="1"/>
</dbReference>
<evidence type="ECO:0000256" key="3">
    <source>
        <dbReference type="ARBA" id="ARBA00022538"/>
    </source>
</evidence>
<keyword evidence="6" id="KW-0812">Transmembrane</keyword>
<keyword evidence="5" id="KW-0406">Ion transport</keyword>
<protein>
    <recommendedName>
        <fullName evidence="7">Expansin-like EG45 domain-containing protein</fullName>
    </recommendedName>
</protein>
<keyword evidence="9" id="KW-1185">Reference proteome</keyword>
<accession>A0ABQ8HYL6</accession>
<dbReference type="SMART" id="SM00837">
    <property type="entry name" value="DPBB_1"/>
    <property type="match status" value="1"/>
</dbReference>